<dbReference type="GO" id="GO:0000160">
    <property type="term" value="P:phosphorelay signal transduction system"/>
    <property type="evidence" value="ECO:0007669"/>
    <property type="project" value="InterPro"/>
</dbReference>
<sequence>MQSFSTAPFNCVIIDDDQLSIDILNSFITRTEGITTIATYTDPIEGILAIREIDAVDLLFLDIGMEVSGIDVAKVLRAHVRYLVFVTGHEKYALEAFAVYCDKFIVKPISFEKINSAVRDIFRKEKR</sequence>
<evidence type="ECO:0000313" key="4">
    <source>
        <dbReference type="Proteomes" id="UP000252081"/>
    </source>
</evidence>
<dbReference type="SUPFAM" id="SSF52172">
    <property type="entry name" value="CheY-like"/>
    <property type="match status" value="1"/>
</dbReference>
<dbReference type="Gene3D" id="3.40.50.2300">
    <property type="match status" value="1"/>
</dbReference>
<keyword evidence="1" id="KW-0597">Phosphoprotein</keyword>
<reference evidence="3 4" key="1">
    <citation type="submission" date="2018-07" db="EMBL/GenBank/DDBJ databases">
        <title>A draft genome of a endophytic bacteria, a new species of Pedobacter.</title>
        <authorList>
            <person name="Zhang Z.D."/>
            <person name="Chen Z.J."/>
        </authorList>
    </citation>
    <scope>NUCLEOTIDE SEQUENCE [LARGE SCALE GENOMIC DNA]</scope>
    <source>
        <strain evidence="3 4">RS10</strain>
    </source>
</reference>
<dbReference type="EMBL" id="QNQU01000008">
    <property type="protein sequence ID" value="RBQ07618.1"/>
    <property type="molecule type" value="Genomic_DNA"/>
</dbReference>
<comment type="caution">
    <text evidence="3">The sequence shown here is derived from an EMBL/GenBank/DDBJ whole genome shotgun (WGS) entry which is preliminary data.</text>
</comment>
<dbReference type="Pfam" id="PF00072">
    <property type="entry name" value="Response_reg"/>
    <property type="match status" value="1"/>
</dbReference>
<name>A0A366L171_9SPHI</name>
<feature type="domain" description="Response regulatory" evidence="2">
    <location>
        <begin position="10"/>
        <end position="122"/>
    </location>
</feature>
<evidence type="ECO:0000259" key="2">
    <source>
        <dbReference type="PROSITE" id="PS50110"/>
    </source>
</evidence>
<dbReference type="InterPro" id="IPR001789">
    <property type="entry name" value="Sig_transdc_resp-reg_receiver"/>
</dbReference>
<dbReference type="InterPro" id="IPR011006">
    <property type="entry name" value="CheY-like_superfamily"/>
</dbReference>
<dbReference type="AlphaFoldDB" id="A0A366L171"/>
<organism evidence="3 4">
    <name type="scientific">Pedobacter miscanthi</name>
    <dbReference type="NCBI Taxonomy" id="2259170"/>
    <lineage>
        <taxon>Bacteria</taxon>
        <taxon>Pseudomonadati</taxon>
        <taxon>Bacteroidota</taxon>
        <taxon>Sphingobacteriia</taxon>
        <taxon>Sphingobacteriales</taxon>
        <taxon>Sphingobacteriaceae</taxon>
        <taxon>Pedobacter</taxon>
    </lineage>
</organism>
<dbReference type="OrthoDB" id="9787344at2"/>
<dbReference type="PROSITE" id="PS50110">
    <property type="entry name" value="RESPONSE_REGULATORY"/>
    <property type="match status" value="1"/>
</dbReference>
<feature type="modified residue" description="4-aspartylphosphate" evidence="1">
    <location>
        <position position="62"/>
    </location>
</feature>
<keyword evidence="4" id="KW-1185">Reference proteome</keyword>
<protein>
    <recommendedName>
        <fullName evidence="2">Response regulatory domain-containing protein</fullName>
    </recommendedName>
</protein>
<evidence type="ECO:0000313" key="3">
    <source>
        <dbReference type="EMBL" id="RBQ07618.1"/>
    </source>
</evidence>
<dbReference type="Proteomes" id="UP000252081">
    <property type="component" value="Unassembled WGS sequence"/>
</dbReference>
<accession>A0A366L171</accession>
<gene>
    <name evidence="3" type="ORF">DRW42_10545</name>
</gene>
<evidence type="ECO:0000256" key="1">
    <source>
        <dbReference type="PROSITE-ProRule" id="PRU00169"/>
    </source>
</evidence>
<proteinExistence type="predicted"/>
<dbReference type="RefSeq" id="WP_113948792.1">
    <property type="nucleotide sequence ID" value="NZ_QNQU01000008.1"/>
</dbReference>
<dbReference type="SMART" id="SM00448">
    <property type="entry name" value="REC"/>
    <property type="match status" value="1"/>
</dbReference>